<dbReference type="InterPro" id="IPR027417">
    <property type="entry name" value="P-loop_NTPase"/>
</dbReference>
<evidence type="ECO:0000313" key="8">
    <source>
        <dbReference type="Proteomes" id="UP000823902"/>
    </source>
</evidence>
<dbReference type="PANTHER" id="PTHR22683">
    <property type="entry name" value="SPORULATION PROTEIN RELATED"/>
    <property type="match status" value="1"/>
</dbReference>
<reference evidence="7" key="1">
    <citation type="journal article" date="2021" name="PeerJ">
        <title>Extensive microbial diversity within the chicken gut microbiome revealed by metagenomics and culture.</title>
        <authorList>
            <person name="Gilroy R."/>
            <person name="Ravi A."/>
            <person name="Getino M."/>
            <person name="Pursley I."/>
            <person name="Horton D.L."/>
            <person name="Alikhan N.F."/>
            <person name="Baker D."/>
            <person name="Gharbi K."/>
            <person name="Hall N."/>
            <person name="Watson M."/>
            <person name="Adriaenssens E.M."/>
            <person name="Foster-Nyarko E."/>
            <person name="Jarju S."/>
            <person name="Secka A."/>
            <person name="Antonio M."/>
            <person name="Oren A."/>
            <person name="Chaudhuri R.R."/>
            <person name="La Ragione R."/>
            <person name="Hildebrand F."/>
            <person name="Pallen M.J."/>
        </authorList>
    </citation>
    <scope>NUCLEOTIDE SEQUENCE</scope>
    <source>
        <strain evidence="7">CHK196-7946</strain>
    </source>
</reference>
<keyword evidence="1" id="KW-0677">Repeat</keyword>
<dbReference type="SUPFAM" id="SSF52540">
    <property type="entry name" value="P-loop containing nucleoside triphosphate hydrolases"/>
    <property type="match status" value="2"/>
</dbReference>
<dbReference type="InterPro" id="IPR050206">
    <property type="entry name" value="FtsK/SpoIIIE/SftA"/>
</dbReference>
<dbReference type="GO" id="GO:0005524">
    <property type="term" value="F:ATP binding"/>
    <property type="evidence" value="ECO:0007669"/>
    <property type="project" value="UniProtKB-UniRule"/>
</dbReference>
<dbReference type="GO" id="GO:0003677">
    <property type="term" value="F:DNA binding"/>
    <property type="evidence" value="ECO:0007669"/>
    <property type="project" value="InterPro"/>
</dbReference>
<feature type="transmembrane region" description="Helical" evidence="5">
    <location>
        <begin position="260"/>
        <end position="279"/>
    </location>
</feature>
<dbReference type="InterPro" id="IPR003593">
    <property type="entry name" value="AAA+_ATPase"/>
</dbReference>
<evidence type="ECO:0000256" key="4">
    <source>
        <dbReference type="PROSITE-ProRule" id="PRU00289"/>
    </source>
</evidence>
<keyword evidence="5" id="KW-1133">Transmembrane helix</keyword>
<evidence type="ECO:0000256" key="5">
    <source>
        <dbReference type="SAM" id="Phobius"/>
    </source>
</evidence>
<feature type="binding site" evidence="4">
    <location>
        <begin position="688"/>
        <end position="695"/>
    </location>
    <ligand>
        <name>ATP</name>
        <dbReference type="ChEBI" id="CHEBI:30616"/>
    </ligand>
</feature>
<dbReference type="InterPro" id="IPR008984">
    <property type="entry name" value="SMAD_FHA_dom_sf"/>
</dbReference>
<evidence type="ECO:0000256" key="3">
    <source>
        <dbReference type="ARBA" id="ARBA00022840"/>
    </source>
</evidence>
<keyword evidence="3 4" id="KW-0067">ATP-binding</keyword>
<dbReference type="PROSITE" id="PS50901">
    <property type="entry name" value="FTSK"/>
    <property type="match status" value="2"/>
</dbReference>
<dbReference type="GO" id="GO:0016020">
    <property type="term" value="C:membrane"/>
    <property type="evidence" value="ECO:0007669"/>
    <property type="project" value="UniProtKB-SubCell"/>
</dbReference>
<evidence type="ECO:0000256" key="1">
    <source>
        <dbReference type="ARBA" id="ARBA00022737"/>
    </source>
</evidence>
<dbReference type="Pfam" id="PF01580">
    <property type="entry name" value="FtsK_SpoIIIE"/>
    <property type="match status" value="2"/>
</dbReference>
<reference evidence="7" key="2">
    <citation type="submission" date="2021-04" db="EMBL/GenBank/DDBJ databases">
        <authorList>
            <person name="Gilroy R."/>
        </authorList>
    </citation>
    <scope>NUCLEOTIDE SEQUENCE</scope>
    <source>
        <strain evidence="7">CHK196-7946</strain>
    </source>
</reference>
<accession>A0A9D2Q9K4</accession>
<dbReference type="CDD" id="cd00060">
    <property type="entry name" value="FHA"/>
    <property type="match status" value="1"/>
</dbReference>
<dbReference type="SMART" id="SM00382">
    <property type="entry name" value="AAA"/>
    <property type="match status" value="2"/>
</dbReference>
<dbReference type="Gene3D" id="3.40.50.300">
    <property type="entry name" value="P-loop containing nucleotide triphosphate hydrolases"/>
    <property type="match status" value="3"/>
</dbReference>
<evidence type="ECO:0000313" key="7">
    <source>
        <dbReference type="EMBL" id="HJC74314.1"/>
    </source>
</evidence>
<dbReference type="SUPFAM" id="SSF49879">
    <property type="entry name" value="SMAD/FHA domain"/>
    <property type="match status" value="1"/>
</dbReference>
<evidence type="ECO:0000256" key="2">
    <source>
        <dbReference type="ARBA" id="ARBA00022741"/>
    </source>
</evidence>
<evidence type="ECO:0000259" key="6">
    <source>
        <dbReference type="PROSITE" id="PS50901"/>
    </source>
</evidence>
<dbReference type="Proteomes" id="UP000823902">
    <property type="component" value="Unassembled WGS sequence"/>
</dbReference>
<name>A0A9D2Q9K4_9FIRM</name>
<dbReference type="EMBL" id="DWVY01000024">
    <property type="protein sequence ID" value="HJC74314.1"/>
    <property type="molecule type" value="Genomic_DNA"/>
</dbReference>
<sequence length="1509" mass="171064">MDNRYKVIISNKNLYKEIELTADMEELKVGTGIDCGVRLYKDLFFGRIELAFIRRNGKWSVLCSDNLYLSWGDVRKLMTAELAHGDSLEVKYQDSDNLVFRMEFLIDFESGRRKYERIIDLGAAQSVRIGSGNGCNIILRSQYTVNESLLLYRQNDSLMLQTERTLYGVYHNGKKAEMREEIKSGDFFSVSDYFFYYKNGKIWTEIRGDMGISGLSFNDVPEHKNYPGFSRNTRLKTIVCEDEIEILDPPEKPQKPKNNLFMRIFPSLGILIAAGAMAFMGGTMILFSLISGVIAIITAVMGVREGKKDFKEKSEERIVKYNAYIEKKTAEIEQCRAGEQKSLEEIYVSQDIEKQRLESFSPDLFDRVPEDEDFLCVRLGSGAVESRRPVKYKKQERLEIEDDLQLMPEQISEAYKYVQGVPVVCDLKSMNALGITGQEQYRFELFKNIIVDLVTRQYFSDVRLFFVVEEKHKDRVHWLRFLPNVYCEQTDTRAIVGDDESKNLIFEYLYKELTVREQNKSYDNHIIVFFYDEYGFKNHPVSKFVENAKDLGVTFVFFGNDRSEIPVGCSALVNILDAQQGVLIDAQDRSRMNVFLYPHISDRQARRVVDILAPVYTEEISLESSLTKSISMFEMMGILTVDDIDLGARWKTSHVFRSMAAPVGVSKTGIISLDLHDKAHGPHGLVAGTTGSGKSEILQTYILSMATLFHPYEVGFMIIDFKGGGMVNQFEELPHLLGAITNIDGKAINRSLKSIKAELQKRQRLFADAEVNHIDKYIRKYQAGEVKEPLPHLIIIVDEFAELKAEQPEFMKELISAARIGRSLGVHLILATQKPAGQVNEQIWSNSRFKLCLKVQSKEDSNEVLKSPLAAEIKEPGRAYLQVGNNEIFELFQSAYSGAPAVSDSGNAREFTIWQVPDAGKKTPVYVQKKDKSGRGSLTQLDAIVKYVHDYCEKTHLDKLPDICLPALSDHIDFALQETAAAGDGGFYADLGIYDDPDNQYQGVYSVDVGSQNTIIIGSAQTGKTNILQNIIRSLSSRYTPEEVSIYVLDFASMVLKNFDSLNHVGGVVCASEDEKLKNLFKLLRTEMEERKERLISVGVSSFTAYREAGRTDLPQIVLIIDNLTALKELYFQDDDELLNLCREGITVGISIVIANAQTAGIGYKYLSNFSVRIATFCNDSSEYGALFEHCSQRLDNIPGRCFVEIEKRHLECQCYLAFPGEKEFERAQKIREYIAQTNASCGSMAAVRIPLIPAVLNEQYMRTEFQSMMRQRFAVAAGLDYETVMPHVLDLASIGVLAVTGREGAGRHNWMRYMIDMLDTMYPEQMKLYISDSIGKRLAALKDKKYTCGYSILTDDALRFVKEIEEQLKERYDALAAGDDEVLAKSPLLMLVIDSYDAAVAVCNDREAMEAYKNITGRYKNLNVCIIISAVENVPIPYSAPEIFKNIRDQHHMMYFDDISNMKIYDMPLAVARKFKKPIETGDGYYIKDNECMKLKTPLAAPDQTAGQ</sequence>
<comment type="caution">
    <text evidence="7">The sequence shown here is derived from an EMBL/GenBank/DDBJ whole genome shotgun (WGS) entry which is preliminary data.</text>
</comment>
<dbReference type="InterPro" id="IPR002543">
    <property type="entry name" value="FtsK_dom"/>
</dbReference>
<dbReference type="InterPro" id="IPR023839">
    <property type="entry name" value="Firmicutes_EssC_C"/>
</dbReference>
<keyword evidence="2 4" id="KW-0547">Nucleotide-binding</keyword>
<dbReference type="PANTHER" id="PTHR22683:SF1">
    <property type="entry name" value="TYPE VII SECRETION SYSTEM PROTEIN ESSC"/>
    <property type="match status" value="1"/>
</dbReference>
<proteinExistence type="predicted"/>
<feature type="binding site" evidence="4">
    <location>
        <begin position="1018"/>
        <end position="1025"/>
    </location>
    <ligand>
        <name>ATP</name>
        <dbReference type="ChEBI" id="CHEBI:30616"/>
    </ligand>
</feature>
<organism evidence="7 8">
    <name type="scientific">Candidatus Mediterraneibacter faecavium</name>
    <dbReference type="NCBI Taxonomy" id="2838668"/>
    <lineage>
        <taxon>Bacteria</taxon>
        <taxon>Bacillati</taxon>
        <taxon>Bacillota</taxon>
        <taxon>Clostridia</taxon>
        <taxon>Lachnospirales</taxon>
        <taxon>Lachnospiraceae</taxon>
        <taxon>Mediterraneibacter</taxon>
    </lineage>
</organism>
<keyword evidence="5" id="KW-0812">Transmembrane</keyword>
<dbReference type="NCBIfam" id="TIGR03928">
    <property type="entry name" value="T7_EssCb_Firm"/>
    <property type="match status" value="1"/>
</dbReference>
<feature type="domain" description="FtsK" evidence="6">
    <location>
        <begin position="1001"/>
        <end position="1185"/>
    </location>
</feature>
<keyword evidence="5" id="KW-0472">Membrane</keyword>
<gene>
    <name evidence="7" type="primary">essC</name>
    <name evidence="7" type="ORF">H9697_05120</name>
</gene>
<protein>
    <submittedName>
        <fullName evidence="7">Type VII secretion protein EssC</fullName>
    </submittedName>
</protein>
<feature type="domain" description="FtsK" evidence="6">
    <location>
        <begin position="668"/>
        <end position="862"/>
    </location>
</feature>